<feature type="transmembrane region" description="Helical" evidence="7">
    <location>
        <begin position="363"/>
        <end position="383"/>
    </location>
</feature>
<keyword evidence="5 7" id="KW-0472">Membrane</keyword>
<proteinExistence type="inferred from homology"/>
<feature type="transmembrane region" description="Helical" evidence="7">
    <location>
        <begin position="86"/>
        <end position="104"/>
    </location>
</feature>
<feature type="region of interest" description="Disordered" evidence="6">
    <location>
        <begin position="1"/>
        <end position="52"/>
    </location>
</feature>
<dbReference type="PANTHER" id="PTHR21716:SF16">
    <property type="entry name" value="BLL1467 PROTEIN"/>
    <property type="match status" value="1"/>
</dbReference>
<evidence type="ECO:0000256" key="7">
    <source>
        <dbReference type="SAM" id="Phobius"/>
    </source>
</evidence>
<evidence type="ECO:0000256" key="4">
    <source>
        <dbReference type="ARBA" id="ARBA00022989"/>
    </source>
</evidence>
<sequence length="398" mass="43056">MRVTPTKPLPTKPLPSAAPPAKPSSSERQKPQSSDRQPHNASEGTPVPDSRAEAPPVIRRAEVVAFALVALLIICVVAVLYVAKAFFLPITMAFIIGTMLSPAASLMERYRIPRAVAAVLIVIAVGATVTFMLGLIAAPVMEWSNNLPELGARLKEKAHLFDRPLALWQELQSMLGGSDTLATFQMPKFEWVQPTLEFLSPTFTEFLLFVPTLILFIASWHELRRAMIMNFGDRPVRLRTLRILNEIEEHLGSYLLTVTMINVGVGIITGVICMATGMPNPAGLGAMAATLNYIPIIGPIATFAILVVVGLVSFPTIGGGLIAPVVFAAAAFLEGHFITPTIVGRRLSLNALAVFMALAFWTWLWGPMGAFLSSPLLIVALIVKEHLMPVNSPQLPSD</sequence>
<feature type="transmembrane region" description="Helical" evidence="7">
    <location>
        <begin position="61"/>
        <end position="80"/>
    </location>
</feature>
<feature type="transmembrane region" description="Helical" evidence="7">
    <location>
        <begin position="116"/>
        <end position="138"/>
    </location>
</feature>
<feature type="compositionally biased region" description="Polar residues" evidence="6">
    <location>
        <begin position="31"/>
        <end position="43"/>
    </location>
</feature>
<comment type="subcellular location">
    <subcellularLocation>
        <location evidence="1">Membrane</location>
        <topology evidence="1">Multi-pass membrane protein</topology>
    </subcellularLocation>
</comment>
<evidence type="ECO:0000256" key="3">
    <source>
        <dbReference type="ARBA" id="ARBA00022692"/>
    </source>
</evidence>
<feature type="compositionally biased region" description="Pro residues" evidence="6">
    <location>
        <begin position="7"/>
        <end position="22"/>
    </location>
</feature>
<feature type="transmembrane region" description="Helical" evidence="7">
    <location>
        <begin position="198"/>
        <end position="220"/>
    </location>
</feature>
<comment type="similarity">
    <text evidence="2">Belongs to the autoinducer-2 exporter (AI-2E) (TC 2.A.86) family.</text>
</comment>
<evidence type="ECO:0000256" key="1">
    <source>
        <dbReference type="ARBA" id="ARBA00004141"/>
    </source>
</evidence>
<dbReference type="EMBL" id="FNTI01000001">
    <property type="protein sequence ID" value="SEC95575.1"/>
    <property type="molecule type" value="Genomic_DNA"/>
</dbReference>
<keyword evidence="3 7" id="KW-0812">Transmembrane</keyword>
<evidence type="ECO:0000256" key="5">
    <source>
        <dbReference type="ARBA" id="ARBA00023136"/>
    </source>
</evidence>
<dbReference type="PANTHER" id="PTHR21716">
    <property type="entry name" value="TRANSMEMBRANE PROTEIN"/>
    <property type="match status" value="1"/>
</dbReference>
<protein>
    <submittedName>
        <fullName evidence="8">Predicted PurR-regulated permease PerM</fullName>
    </submittedName>
</protein>
<evidence type="ECO:0000256" key="2">
    <source>
        <dbReference type="ARBA" id="ARBA00009773"/>
    </source>
</evidence>
<dbReference type="InterPro" id="IPR002549">
    <property type="entry name" value="AI-2E-like"/>
</dbReference>
<feature type="transmembrane region" description="Helical" evidence="7">
    <location>
        <begin position="251"/>
        <end position="272"/>
    </location>
</feature>
<organism evidence="8 9">
    <name type="scientific">Bradyrhizobium lablabi</name>
    <dbReference type="NCBI Taxonomy" id="722472"/>
    <lineage>
        <taxon>Bacteria</taxon>
        <taxon>Pseudomonadati</taxon>
        <taxon>Pseudomonadota</taxon>
        <taxon>Alphaproteobacteria</taxon>
        <taxon>Hyphomicrobiales</taxon>
        <taxon>Nitrobacteraceae</taxon>
        <taxon>Bradyrhizobium</taxon>
    </lineage>
</organism>
<reference evidence="8 9" key="1">
    <citation type="submission" date="2016-10" db="EMBL/GenBank/DDBJ databases">
        <authorList>
            <person name="de Groot N.N."/>
        </authorList>
    </citation>
    <scope>NUCLEOTIDE SEQUENCE [LARGE SCALE GENOMIC DNA]</scope>
    <source>
        <strain evidence="8 9">GAS522</strain>
    </source>
</reference>
<dbReference type="GO" id="GO:0016020">
    <property type="term" value="C:membrane"/>
    <property type="evidence" value="ECO:0007669"/>
    <property type="project" value="UniProtKB-SubCell"/>
</dbReference>
<dbReference type="Proteomes" id="UP000183208">
    <property type="component" value="Unassembled WGS sequence"/>
</dbReference>
<evidence type="ECO:0000256" key="6">
    <source>
        <dbReference type="SAM" id="MobiDB-lite"/>
    </source>
</evidence>
<dbReference type="GO" id="GO:0055085">
    <property type="term" value="P:transmembrane transport"/>
    <property type="evidence" value="ECO:0007669"/>
    <property type="project" value="TreeGrafter"/>
</dbReference>
<feature type="transmembrane region" description="Helical" evidence="7">
    <location>
        <begin position="292"/>
        <end position="314"/>
    </location>
</feature>
<evidence type="ECO:0000313" key="9">
    <source>
        <dbReference type="Proteomes" id="UP000183208"/>
    </source>
</evidence>
<evidence type="ECO:0000313" key="8">
    <source>
        <dbReference type="EMBL" id="SEC95575.1"/>
    </source>
</evidence>
<name>A0A1M6X9M9_9BRAD</name>
<dbReference type="AlphaFoldDB" id="A0A1M6X9M9"/>
<keyword evidence="4 7" id="KW-1133">Transmembrane helix</keyword>
<gene>
    <name evidence="8" type="ORF">SAMN05444171_2676</name>
</gene>
<dbReference type="Pfam" id="PF01594">
    <property type="entry name" value="AI-2E_transport"/>
    <property type="match status" value="1"/>
</dbReference>
<feature type="transmembrane region" description="Helical" evidence="7">
    <location>
        <begin position="321"/>
        <end position="343"/>
    </location>
</feature>
<accession>A0A1M6X9M9</accession>